<comment type="caution">
    <text evidence="2">The sequence shown here is derived from an EMBL/GenBank/DDBJ whole genome shotgun (WGS) entry which is preliminary data.</text>
</comment>
<dbReference type="RefSeq" id="WP_196079206.1">
    <property type="nucleotide sequence ID" value="NZ_JADPVI010000001.1"/>
</dbReference>
<keyword evidence="1" id="KW-0812">Transmembrane</keyword>
<protein>
    <recommendedName>
        <fullName evidence="4">DoxX-like protein</fullName>
    </recommendedName>
</protein>
<feature type="transmembrane region" description="Helical" evidence="1">
    <location>
        <begin position="70"/>
        <end position="87"/>
    </location>
</feature>
<evidence type="ECO:0000313" key="3">
    <source>
        <dbReference type="Proteomes" id="UP000660070"/>
    </source>
</evidence>
<dbReference type="PANTHER" id="PTHR36974">
    <property type="entry name" value="MEMBRANE PROTEIN-RELATED"/>
    <property type="match status" value="1"/>
</dbReference>
<keyword evidence="3" id="KW-1185">Reference proteome</keyword>
<name>A0ABS0FAM6_9FLAO</name>
<organism evidence="2 3">
    <name type="scientific">Kaistella gelatinilytica</name>
    <dbReference type="NCBI Taxonomy" id="2787636"/>
    <lineage>
        <taxon>Bacteria</taxon>
        <taxon>Pseudomonadati</taxon>
        <taxon>Bacteroidota</taxon>
        <taxon>Flavobacteriia</taxon>
        <taxon>Flavobacteriales</taxon>
        <taxon>Weeksellaceae</taxon>
        <taxon>Chryseobacterium group</taxon>
        <taxon>Kaistella</taxon>
    </lineage>
</organism>
<feature type="transmembrane region" description="Helical" evidence="1">
    <location>
        <begin position="38"/>
        <end position="63"/>
    </location>
</feature>
<feature type="transmembrane region" description="Helical" evidence="1">
    <location>
        <begin position="5"/>
        <end position="26"/>
    </location>
</feature>
<evidence type="ECO:0008006" key="4">
    <source>
        <dbReference type="Google" id="ProtNLM"/>
    </source>
</evidence>
<dbReference type="PANTHER" id="PTHR36974:SF1">
    <property type="entry name" value="DOXX FAMILY MEMBRANE PROTEIN"/>
    <property type="match status" value="1"/>
</dbReference>
<sequence length="132" mass="15174">MKVIFWVIVSIFLAGLMMVSGVYHLLNPEFYVPIVPSYIPFPLAIVYLSGIIELLLGIVTLFLNQKYTKYGLFGIFVLMVIFLPLHISDALKDQPVIGSHTVANIRLFFQFVLIWLSWKSYQFTSLARIESR</sequence>
<proteinExistence type="predicted"/>
<reference evidence="2 3" key="1">
    <citation type="submission" date="2020-11" db="EMBL/GenBank/DDBJ databases">
        <title>Kaistella gelatinilytica sp. nov., a flavobacterium isolated from Antarctic Soil.</title>
        <authorList>
            <person name="Li J."/>
        </authorList>
    </citation>
    <scope>NUCLEOTIDE SEQUENCE [LARGE SCALE GENOMIC DNA]</scope>
    <source>
        <strain evidence="2 3">G5-32</strain>
    </source>
</reference>
<dbReference type="EMBL" id="JADPVI010000001">
    <property type="protein sequence ID" value="MBF8456705.1"/>
    <property type="molecule type" value="Genomic_DNA"/>
</dbReference>
<accession>A0ABS0FAM6</accession>
<keyword evidence="1" id="KW-0472">Membrane</keyword>
<evidence type="ECO:0000313" key="2">
    <source>
        <dbReference type="EMBL" id="MBF8456705.1"/>
    </source>
</evidence>
<gene>
    <name evidence="2" type="ORF">IV494_05865</name>
</gene>
<dbReference type="Proteomes" id="UP000660070">
    <property type="component" value="Unassembled WGS sequence"/>
</dbReference>
<feature type="transmembrane region" description="Helical" evidence="1">
    <location>
        <begin position="99"/>
        <end position="118"/>
    </location>
</feature>
<evidence type="ECO:0000256" key="1">
    <source>
        <dbReference type="SAM" id="Phobius"/>
    </source>
</evidence>
<keyword evidence="1" id="KW-1133">Transmembrane helix</keyword>